<dbReference type="Gene3D" id="2.30.110.40">
    <property type="entry name" value="Phage tail tube protein"/>
    <property type="match status" value="1"/>
</dbReference>
<proteinExistence type="predicted"/>
<dbReference type="EMBL" id="CP006721">
    <property type="protein sequence ID" value="AGX43281.1"/>
    <property type="molecule type" value="Genomic_DNA"/>
</dbReference>
<dbReference type="RefSeq" id="WP_022746432.1">
    <property type="nucleotide sequence ID" value="NC_022571.1"/>
</dbReference>
<dbReference type="InterPro" id="IPR038628">
    <property type="entry name" value="XkdM-like_sf"/>
</dbReference>
<dbReference type="Proteomes" id="UP000017118">
    <property type="component" value="Chromosome"/>
</dbReference>
<dbReference type="OrthoDB" id="1697482at2"/>
<sequence>MEKFDASQVLNGKNLELWVNSDKMAEVKSVKTDTELQTEKVPIAGQLGEDEITIGASGTGTLVLHKTVDGFGPDINASLKAGKAYKFDLISELTNEIVESERVMIENCKVKKYSPINADIAKAAT</sequence>
<reference evidence="1 2" key="1">
    <citation type="journal article" date="2013" name="Genome Announc.">
        <title>Complete Genome Sequence of the Solvent Producer Clostridium saccharobutylicum NCP262 (DSM 13864).</title>
        <authorList>
            <person name="Poehlein A."/>
            <person name="Hartwich K."/>
            <person name="Krabben P."/>
            <person name="Ehrenreich A."/>
            <person name="Liebl W."/>
            <person name="Durre P."/>
            <person name="Gottschalk G."/>
            <person name="Daniel R."/>
        </authorList>
    </citation>
    <scope>NUCLEOTIDE SEQUENCE [LARGE SCALE GENOMIC DNA]</scope>
    <source>
        <strain evidence="1">DSM 13864</strain>
    </source>
</reference>
<dbReference type="SUPFAM" id="SSF69279">
    <property type="entry name" value="Phage tail proteins"/>
    <property type="match status" value="1"/>
</dbReference>
<evidence type="ECO:0000313" key="1">
    <source>
        <dbReference type="EMBL" id="AGX43281.1"/>
    </source>
</evidence>
<dbReference type="GeneID" id="55474738"/>
<evidence type="ECO:0000313" key="2">
    <source>
        <dbReference type="Proteomes" id="UP000017118"/>
    </source>
</evidence>
<accession>U5MUE0</accession>
<keyword evidence="2" id="KW-1185">Reference proteome</keyword>
<dbReference type="PATRIC" id="fig|1345695.10.peg.2290"/>
<dbReference type="eggNOG" id="ENOG5030H79">
    <property type="taxonomic scope" value="Bacteria"/>
</dbReference>
<dbReference type="HOGENOM" id="CLU_139219_3_0_9"/>
<dbReference type="AlphaFoldDB" id="U5MUE0"/>
<protein>
    <submittedName>
        <fullName evidence="1">Uncharacterized protein</fullName>
    </submittedName>
</protein>
<dbReference type="InterPro" id="IPR018989">
    <property type="entry name" value="DUF2001"/>
</dbReference>
<dbReference type="KEGG" id="csb:CLSA_c23060"/>
<gene>
    <name evidence="1" type="ORF">CLSA_c23060</name>
</gene>
<dbReference type="Pfam" id="PF09393">
    <property type="entry name" value="DUF2001"/>
    <property type="match status" value="1"/>
</dbReference>
<organism evidence="1 2">
    <name type="scientific">Clostridium saccharobutylicum DSM 13864</name>
    <dbReference type="NCBI Taxonomy" id="1345695"/>
    <lineage>
        <taxon>Bacteria</taxon>
        <taxon>Bacillati</taxon>
        <taxon>Bacillota</taxon>
        <taxon>Clostridia</taxon>
        <taxon>Eubacteriales</taxon>
        <taxon>Clostridiaceae</taxon>
        <taxon>Clostridium</taxon>
    </lineage>
</organism>
<name>U5MUE0_CLOSA</name>